<gene>
    <name evidence="3" type="ORF">FQN60_011934</name>
</gene>
<dbReference type="Proteomes" id="UP000327493">
    <property type="component" value="Chromosome 2"/>
</dbReference>
<sequence length="82" mass="9173">MLKVVFILGCLLIFALAQPSDMEHKRLARSHSRSHHRSHSKVHNTRPPMVTFPSTMSIPQWVKDLLAALQQTTTAAPATTTK</sequence>
<name>A0A5J5DNJ4_9PERO</name>
<keyword evidence="4" id="KW-1185">Reference proteome</keyword>
<accession>A0A5J5DNJ4</accession>
<evidence type="ECO:0000256" key="1">
    <source>
        <dbReference type="SAM" id="MobiDB-lite"/>
    </source>
</evidence>
<organism evidence="3 4">
    <name type="scientific">Etheostoma spectabile</name>
    <name type="common">orangethroat darter</name>
    <dbReference type="NCBI Taxonomy" id="54343"/>
    <lineage>
        <taxon>Eukaryota</taxon>
        <taxon>Metazoa</taxon>
        <taxon>Chordata</taxon>
        <taxon>Craniata</taxon>
        <taxon>Vertebrata</taxon>
        <taxon>Euteleostomi</taxon>
        <taxon>Actinopterygii</taxon>
        <taxon>Neopterygii</taxon>
        <taxon>Teleostei</taxon>
        <taxon>Neoteleostei</taxon>
        <taxon>Acanthomorphata</taxon>
        <taxon>Eupercaria</taxon>
        <taxon>Perciformes</taxon>
        <taxon>Percoidei</taxon>
        <taxon>Percidae</taxon>
        <taxon>Etheostomatinae</taxon>
        <taxon>Etheostoma</taxon>
    </lineage>
</organism>
<feature type="signal peptide" evidence="2">
    <location>
        <begin position="1"/>
        <end position="17"/>
    </location>
</feature>
<dbReference type="AlphaFoldDB" id="A0A5J5DNJ4"/>
<feature type="compositionally biased region" description="Basic residues" evidence="1">
    <location>
        <begin position="26"/>
        <end position="44"/>
    </location>
</feature>
<protein>
    <submittedName>
        <fullName evidence="3">Uncharacterized protein</fullName>
    </submittedName>
</protein>
<reference evidence="3 4" key="1">
    <citation type="submission" date="2019-08" db="EMBL/GenBank/DDBJ databases">
        <title>A chromosome-level genome assembly, high-density linkage maps, and genome scans reveal the genomic architecture of hybrid incompatibilities underlying speciation via character displacement in darters (Percidae: Etheostominae).</title>
        <authorList>
            <person name="Moran R.L."/>
            <person name="Catchen J.M."/>
            <person name="Fuller R.C."/>
        </authorList>
    </citation>
    <scope>NUCLEOTIDE SEQUENCE [LARGE SCALE GENOMIC DNA]</scope>
    <source>
        <strain evidence="3">EspeVRDwgs_2016</strain>
        <tissue evidence="3">Muscle</tissue>
    </source>
</reference>
<evidence type="ECO:0000313" key="3">
    <source>
        <dbReference type="EMBL" id="KAA8594799.1"/>
    </source>
</evidence>
<keyword evidence="2" id="KW-0732">Signal</keyword>
<proteinExistence type="predicted"/>
<comment type="caution">
    <text evidence="3">The sequence shown here is derived from an EMBL/GenBank/DDBJ whole genome shotgun (WGS) entry which is preliminary data.</text>
</comment>
<evidence type="ECO:0000256" key="2">
    <source>
        <dbReference type="SAM" id="SignalP"/>
    </source>
</evidence>
<dbReference type="EMBL" id="VOFY01000002">
    <property type="protein sequence ID" value="KAA8594799.1"/>
    <property type="molecule type" value="Genomic_DNA"/>
</dbReference>
<evidence type="ECO:0000313" key="4">
    <source>
        <dbReference type="Proteomes" id="UP000327493"/>
    </source>
</evidence>
<feature type="chain" id="PRO_5023824640" evidence="2">
    <location>
        <begin position="18"/>
        <end position="82"/>
    </location>
</feature>
<feature type="region of interest" description="Disordered" evidence="1">
    <location>
        <begin position="22"/>
        <end position="50"/>
    </location>
</feature>